<evidence type="ECO:0000313" key="2">
    <source>
        <dbReference type="Proteomes" id="UP001160148"/>
    </source>
</evidence>
<dbReference type="EMBL" id="CARXXK010001014">
    <property type="protein sequence ID" value="CAI6371570.1"/>
    <property type="molecule type" value="Genomic_DNA"/>
</dbReference>
<protein>
    <submittedName>
        <fullName evidence="1">Uncharacterized protein</fullName>
    </submittedName>
</protein>
<sequence>MKECCTNINLAEDLFGLVEQSAVFLSDSHKRMETWTSVKHTGHDELYKLQKIGATRWWSKGKALSSVMDLQLNIFKTGKEVENTKFATLLTFLTTVCHRNFNTQSKFIAKSLISNWSRFEIIIYISNLLLDIYSATTPVPIYLSTN</sequence>
<keyword evidence="2" id="KW-1185">Reference proteome</keyword>
<dbReference type="AlphaFoldDB" id="A0AAV0XST0"/>
<name>A0AAV0XST0_9HEMI</name>
<organism evidence="1 2">
    <name type="scientific">Macrosiphum euphorbiae</name>
    <name type="common">potato aphid</name>
    <dbReference type="NCBI Taxonomy" id="13131"/>
    <lineage>
        <taxon>Eukaryota</taxon>
        <taxon>Metazoa</taxon>
        <taxon>Ecdysozoa</taxon>
        <taxon>Arthropoda</taxon>
        <taxon>Hexapoda</taxon>
        <taxon>Insecta</taxon>
        <taxon>Pterygota</taxon>
        <taxon>Neoptera</taxon>
        <taxon>Paraneoptera</taxon>
        <taxon>Hemiptera</taxon>
        <taxon>Sternorrhyncha</taxon>
        <taxon>Aphidomorpha</taxon>
        <taxon>Aphidoidea</taxon>
        <taxon>Aphididae</taxon>
        <taxon>Macrosiphini</taxon>
        <taxon>Macrosiphum</taxon>
    </lineage>
</organism>
<evidence type="ECO:0000313" key="1">
    <source>
        <dbReference type="EMBL" id="CAI6371570.1"/>
    </source>
</evidence>
<comment type="caution">
    <text evidence="1">The sequence shown here is derived from an EMBL/GenBank/DDBJ whole genome shotgun (WGS) entry which is preliminary data.</text>
</comment>
<reference evidence="1 2" key="1">
    <citation type="submission" date="2023-01" db="EMBL/GenBank/DDBJ databases">
        <authorList>
            <person name="Whitehead M."/>
        </authorList>
    </citation>
    <scope>NUCLEOTIDE SEQUENCE [LARGE SCALE GENOMIC DNA]</scope>
</reference>
<gene>
    <name evidence="1" type="ORF">MEUPH1_LOCUS25561</name>
</gene>
<dbReference type="Proteomes" id="UP001160148">
    <property type="component" value="Unassembled WGS sequence"/>
</dbReference>
<accession>A0AAV0XST0</accession>
<proteinExistence type="predicted"/>